<evidence type="ECO:0000313" key="2">
    <source>
        <dbReference type="Proteomes" id="UP000669133"/>
    </source>
</evidence>
<dbReference type="RefSeq" id="XP_067547108.1">
    <property type="nucleotide sequence ID" value="XM_067693381.1"/>
</dbReference>
<dbReference type="AlphaFoldDB" id="A0A8H7ZG18"/>
<gene>
    <name evidence="1" type="ORF">I9W82_004320</name>
</gene>
<dbReference type="OrthoDB" id="4075408at2759"/>
<comment type="caution">
    <text evidence="1">The sequence shown here is derived from an EMBL/GenBank/DDBJ whole genome shotgun (WGS) entry which is preliminary data.</text>
</comment>
<sequence>MTTQIDISTPVSTSEALIFYSDHILEEIDNLAKVEYNKKGRKYRFVNNSFQRIRQEDKHLVICPEDLDLKLSFYSAFSILLNIGDILTTHPQFCCTILGLAQELEKNHWYEEENSSIIHIKNAKYDPRVVQSEADAYVKQYPITQQHLTWGINLLVCAKLNFLHTDHHIGTKLEGEYMKKYIEDYFGHEALTSLDVLVALKSCVHWGNIKGILYKLKVPNIDISPQLKQDFANFPDPSEELCLNVYARFPSGTSKYALLYKAVDQLALKFKYAKLITIDPTDFQFDWLYHLCHDIETNPIKYHLRAKTKQLCTNAVNLSELAMKHNNQMSKLFDLVGIIVNIFHNTGADYLLQNSKIPKLDQKLIDRYGSMYQRFVNVAKQIETYETKYWTPNDIIARLQQEEHSKVNKTLYSIVSQFK</sequence>
<protein>
    <submittedName>
        <fullName evidence="1">Uncharacterized protein</fullName>
    </submittedName>
</protein>
<accession>A0A8H7ZG18</accession>
<name>A0A8H7ZG18_9ASCO</name>
<dbReference type="EMBL" id="JAEOAQ010000006">
    <property type="protein sequence ID" value="KAG5417992.1"/>
    <property type="molecule type" value="Genomic_DNA"/>
</dbReference>
<evidence type="ECO:0000313" key="1">
    <source>
        <dbReference type="EMBL" id="KAG5417992.1"/>
    </source>
</evidence>
<dbReference type="GeneID" id="93652949"/>
<proteinExistence type="predicted"/>
<organism evidence="1 2">
    <name type="scientific">Candida metapsilosis</name>
    <dbReference type="NCBI Taxonomy" id="273372"/>
    <lineage>
        <taxon>Eukaryota</taxon>
        <taxon>Fungi</taxon>
        <taxon>Dikarya</taxon>
        <taxon>Ascomycota</taxon>
        <taxon>Saccharomycotina</taxon>
        <taxon>Pichiomycetes</taxon>
        <taxon>Debaryomycetaceae</taxon>
        <taxon>Candida/Lodderomyces clade</taxon>
        <taxon>Candida</taxon>
    </lineage>
</organism>
<keyword evidence="2" id="KW-1185">Reference proteome</keyword>
<reference evidence="1 2" key="1">
    <citation type="submission" date="2020-12" db="EMBL/GenBank/DDBJ databases">
        <title>Effect of drift, selection, and recombination on the evolution of hybrid genomes in Candida yeast pathogens.</title>
        <authorList>
            <person name="Mixao V."/>
            <person name="Ksiezopolska E."/>
            <person name="Saus E."/>
            <person name="Boekhout T."/>
            <person name="Gacser A."/>
            <person name="Gabaldon T."/>
        </authorList>
    </citation>
    <scope>NUCLEOTIDE SEQUENCE [LARGE SCALE GENOMIC DNA]</scope>
    <source>
        <strain evidence="1 2">BP57</strain>
    </source>
</reference>
<dbReference type="Proteomes" id="UP000669133">
    <property type="component" value="Unassembled WGS sequence"/>
</dbReference>